<dbReference type="Gene3D" id="3.40.190.290">
    <property type="match status" value="1"/>
</dbReference>
<reference evidence="6" key="1">
    <citation type="submission" date="2022-12" db="EMBL/GenBank/DDBJ databases">
        <title>Paracoccus sp. EF6 isolated from a lake water.</title>
        <authorList>
            <person name="Liu H."/>
        </authorList>
    </citation>
    <scope>NUCLEOTIDE SEQUENCE</scope>
    <source>
        <strain evidence="6">EF6</strain>
    </source>
</reference>
<dbReference type="InterPro" id="IPR036388">
    <property type="entry name" value="WH-like_DNA-bd_sf"/>
</dbReference>
<organism evidence="6 7">
    <name type="scientific">Paracoccus benzoatiresistens</name>
    <dbReference type="NCBI Taxonomy" id="2997341"/>
    <lineage>
        <taxon>Bacteria</taxon>
        <taxon>Pseudomonadati</taxon>
        <taxon>Pseudomonadota</taxon>
        <taxon>Alphaproteobacteria</taxon>
        <taxon>Rhodobacterales</taxon>
        <taxon>Paracoccaceae</taxon>
        <taxon>Paracoccus</taxon>
    </lineage>
</organism>
<dbReference type="RefSeq" id="WP_268944173.1">
    <property type="nucleotide sequence ID" value="NZ_JAPTYD010000066.1"/>
</dbReference>
<dbReference type="InterPro" id="IPR050950">
    <property type="entry name" value="HTH-type_LysR_regulators"/>
</dbReference>
<evidence type="ECO:0000259" key="5">
    <source>
        <dbReference type="PROSITE" id="PS50931"/>
    </source>
</evidence>
<accession>A0ABT4JBY1</accession>
<dbReference type="PANTHER" id="PTHR30419:SF8">
    <property type="entry name" value="NITROGEN ASSIMILATION TRANSCRIPTIONAL ACTIVATOR-RELATED"/>
    <property type="match status" value="1"/>
</dbReference>
<evidence type="ECO:0000256" key="3">
    <source>
        <dbReference type="ARBA" id="ARBA00023125"/>
    </source>
</evidence>
<comment type="similarity">
    <text evidence="1">Belongs to the LysR transcriptional regulatory family.</text>
</comment>
<dbReference type="Pfam" id="PF00126">
    <property type="entry name" value="HTH_1"/>
    <property type="match status" value="1"/>
</dbReference>
<dbReference type="Gene3D" id="1.10.10.10">
    <property type="entry name" value="Winged helix-like DNA-binding domain superfamily/Winged helix DNA-binding domain"/>
    <property type="match status" value="1"/>
</dbReference>
<keyword evidence="3" id="KW-0238">DNA-binding</keyword>
<dbReference type="SUPFAM" id="SSF53850">
    <property type="entry name" value="Periplasmic binding protein-like II"/>
    <property type="match status" value="1"/>
</dbReference>
<dbReference type="InterPro" id="IPR005119">
    <property type="entry name" value="LysR_subst-bd"/>
</dbReference>
<dbReference type="SUPFAM" id="SSF46785">
    <property type="entry name" value="Winged helix' DNA-binding domain"/>
    <property type="match status" value="1"/>
</dbReference>
<dbReference type="InterPro" id="IPR000847">
    <property type="entry name" value="LysR_HTH_N"/>
</dbReference>
<dbReference type="Proteomes" id="UP001149822">
    <property type="component" value="Unassembled WGS sequence"/>
</dbReference>
<comment type="caution">
    <text evidence="6">The sequence shown here is derived from an EMBL/GenBank/DDBJ whole genome shotgun (WGS) entry which is preliminary data.</text>
</comment>
<evidence type="ECO:0000256" key="2">
    <source>
        <dbReference type="ARBA" id="ARBA00023015"/>
    </source>
</evidence>
<feature type="domain" description="HTH lysR-type" evidence="5">
    <location>
        <begin position="1"/>
        <end position="60"/>
    </location>
</feature>
<protein>
    <submittedName>
        <fullName evidence="6">LysR family transcriptional regulator</fullName>
    </submittedName>
</protein>
<evidence type="ECO:0000256" key="1">
    <source>
        <dbReference type="ARBA" id="ARBA00009437"/>
    </source>
</evidence>
<dbReference type="Pfam" id="PF03466">
    <property type="entry name" value="LysR_substrate"/>
    <property type="match status" value="1"/>
</dbReference>
<dbReference type="InterPro" id="IPR036390">
    <property type="entry name" value="WH_DNA-bd_sf"/>
</dbReference>
<dbReference type="PROSITE" id="PS50931">
    <property type="entry name" value="HTH_LYSR"/>
    <property type="match status" value="1"/>
</dbReference>
<evidence type="ECO:0000313" key="7">
    <source>
        <dbReference type="Proteomes" id="UP001149822"/>
    </source>
</evidence>
<dbReference type="PANTHER" id="PTHR30419">
    <property type="entry name" value="HTH-TYPE TRANSCRIPTIONAL REGULATOR YBHD"/>
    <property type="match status" value="1"/>
</dbReference>
<evidence type="ECO:0000256" key="4">
    <source>
        <dbReference type="ARBA" id="ARBA00023163"/>
    </source>
</evidence>
<evidence type="ECO:0000313" key="6">
    <source>
        <dbReference type="EMBL" id="MCZ0964077.1"/>
    </source>
</evidence>
<keyword evidence="2" id="KW-0805">Transcription regulation</keyword>
<dbReference type="EMBL" id="JAPTYD010000066">
    <property type="protein sequence ID" value="MCZ0964077.1"/>
    <property type="molecule type" value="Genomic_DNA"/>
</dbReference>
<name>A0ABT4JBY1_9RHOB</name>
<proteinExistence type="inferred from homology"/>
<keyword evidence="7" id="KW-1185">Reference proteome</keyword>
<sequence length="300" mass="32217">MIFDRRDIRVYMAVHRHGSIRAAADQLGVAPSAVSRQVADMESQIGVALLERSSRGVNLTDAGRLVLEHMRHVVEEADYLNEQLSELRGIQQRNVRIHCGEGFLADFMQNGLGGIGSPGFQVCYELLVGSTDAVVTALANGESDIGIAYNPPATGAVRSIASARHPLCVLMPSEHPLATKTTVRLADCAPYPVALLPKGHGTTDLLMRVASDSGIALSPLLMTTSIDALRRFVKAGLGLAFLPRTSVAVEDQVELRELADAALSGASAHLLVRARRRLPASVDRLARHLESTMASFVPRC</sequence>
<gene>
    <name evidence="6" type="ORF">OU682_21035</name>
</gene>
<keyword evidence="4" id="KW-0804">Transcription</keyword>